<dbReference type="GO" id="GO:0050568">
    <property type="term" value="F:protein-glutamine glutaminase activity"/>
    <property type="evidence" value="ECO:0007669"/>
    <property type="project" value="UniProtKB-UniRule"/>
</dbReference>
<comment type="caution">
    <text evidence="4">The sequence shown here is derived from an EMBL/GenBank/DDBJ whole genome shotgun (WGS) entry which is preliminary data.</text>
</comment>
<keyword evidence="1 3" id="KW-0145">Chemotaxis</keyword>
<dbReference type="Pfam" id="PF03975">
    <property type="entry name" value="CheD"/>
    <property type="match status" value="1"/>
</dbReference>
<gene>
    <name evidence="3" type="primary">cheD</name>
    <name evidence="4" type="ORF">KI809_09030</name>
</gene>
<comment type="function">
    <text evidence="3">Probably deamidates glutamine residues to glutamate on methyl-accepting chemotaxis receptors (MCPs), playing an important role in chemotaxis.</text>
</comment>
<dbReference type="InterPro" id="IPR038592">
    <property type="entry name" value="CheD-like_sf"/>
</dbReference>
<protein>
    <recommendedName>
        <fullName evidence="3">Probable chemoreceptor glutamine deamidase CheD</fullName>
        <ecNumber evidence="3">3.5.1.44</ecNumber>
    </recommendedName>
</protein>
<dbReference type="SUPFAM" id="SSF64438">
    <property type="entry name" value="CNF1/YfiH-like putative cysteine hydrolases"/>
    <property type="match status" value="1"/>
</dbReference>
<name>A0AAW4L0K0_9BACT</name>
<dbReference type="InterPro" id="IPR005659">
    <property type="entry name" value="Chemorcpt_Glu_NH3ase_CheD"/>
</dbReference>
<organism evidence="4 5">
    <name type="scientific">Geoanaerobacter pelophilus</name>
    <dbReference type="NCBI Taxonomy" id="60036"/>
    <lineage>
        <taxon>Bacteria</taxon>
        <taxon>Pseudomonadati</taxon>
        <taxon>Thermodesulfobacteriota</taxon>
        <taxon>Desulfuromonadia</taxon>
        <taxon>Geobacterales</taxon>
        <taxon>Geobacteraceae</taxon>
        <taxon>Geoanaerobacter</taxon>
    </lineage>
</organism>
<accession>A0AAW4L0K0</accession>
<dbReference type="PANTHER" id="PTHR35147">
    <property type="entry name" value="CHEMORECEPTOR GLUTAMINE DEAMIDASE CHED-RELATED"/>
    <property type="match status" value="1"/>
</dbReference>
<evidence type="ECO:0000313" key="5">
    <source>
        <dbReference type="Proteomes" id="UP000811899"/>
    </source>
</evidence>
<dbReference type="PANTHER" id="PTHR35147:SF3">
    <property type="entry name" value="CHEMORECEPTOR GLUTAMINE DEAMIDASE CHED 1-RELATED"/>
    <property type="match status" value="1"/>
</dbReference>
<sequence length="204" mass="23140">MRTEKIRHHLRVILGPGEFYASDSPVTISTLLGSCVSACLYDPINRVIGMNHFLLSNHRYAKALPMSETDAGRYGINAMELLINSMLRLGAKKRFFKAKVFGGCTIVMNRPEYGNFMCVGEVNSRFIREFLSCEGIPLVAENLGGREGRVIHFSSGDYAVYMRKIRSEGRSLRLAMRDRNCWLHAIEEQEKREAAMSNVELWGQ</sequence>
<comment type="similarity">
    <text evidence="3">Belongs to the CheD family.</text>
</comment>
<evidence type="ECO:0000256" key="1">
    <source>
        <dbReference type="ARBA" id="ARBA00022500"/>
    </source>
</evidence>
<reference evidence="4 5" key="1">
    <citation type="submission" date="2021-05" db="EMBL/GenBank/DDBJ databases">
        <title>The draft genome of Geobacter pelophilus DSM 12255.</title>
        <authorList>
            <person name="Xu Z."/>
            <person name="Masuda Y."/>
            <person name="Itoh H."/>
            <person name="Senoo K."/>
        </authorList>
    </citation>
    <scope>NUCLEOTIDE SEQUENCE [LARGE SCALE GENOMIC DNA]</scope>
    <source>
        <strain evidence="4 5">DSM 12255</strain>
    </source>
</reference>
<dbReference type="CDD" id="cd16352">
    <property type="entry name" value="CheD"/>
    <property type="match status" value="1"/>
</dbReference>
<dbReference type="AlphaFoldDB" id="A0AAW4L0K0"/>
<keyword evidence="2 3" id="KW-0378">Hydrolase</keyword>
<evidence type="ECO:0000256" key="3">
    <source>
        <dbReference type="HAMAP-Rule" id="MF_01440"/>
    </source>
</evidence>
<dbReference type="EMBL" id="JAHCVJ010000003">
    <property type="protein sequence ID" value="MBT0664443.1"/>
    <property type="molecule type" value="Genomic_DNA"/>
</dbReference>
<evidence type="ECO:0000256" key="2">
    <source>
        <dbReference type="ARBA" id="ARBA00022801"/>
    </source>
</evidence>
<dbReference type="Proteomes" id="UP000811899">
    <property type="component" value="Unassembled WGS sequence"/>
</dbReference>
<dbReference type="InterPro" id="IPR011324">
    <property type="entry name" value="Cytotoxic_necrot_fac-like_cat"/>
</dbReference>
<dbReference type="EC" id="3.5.1.44" evidence="3"/>
<dbReference type="RefSeq" id="WP_214171218.1">
    <property type="nucleotide sequence ID" value="NZ_JAHCVJ010000003.1"/>
</dbReference>
<dbReference type="GO" id="GO:0006935">
    <property type="term" value="P:chemotaxis"/>
    <property type="evidence" value="ECO:0007669"/>
    <property type="project" value="UniProtKB-UniRule"/>
</dbReference>
<keyword evidence="5" id="KW-1185">Reference proteome</keyword>
<evidence type="ECO:0000313" key="4">
    <source>
        <dbReference type="EMBL" id="MBT0664443.1"/>
    </source>
</evidence>
<dbReference type="PROSITE" id="PS51257">
    <property type="entry name" value="PROKAR_LIPOPROTEIN"/>
    <property type="match status" value="1"/>
</dbReference>
<dbReference type="Gene3D" id="3.30.1330.200">
    <property type="match status" value="1"/>
</dbReference>
<comment type="catalytic activity">
    <reaction evidence="3">
        <text>L-glutaminyl-[protein] + H2O = L-glutamyl-[protein] + NH4(+)</text>
        <dbReference type="Rhea" id="RHEA:16441"/>
        <dbReference type="Rhea" id="RHEA-COMP:10207"/>
        <dbReference type="Rhea" id="RHEA-COMP:10208"/>
        <dbReference type="ChEBI" id="CHEBI:15377"/>
        <dbReference type="ChEBI" id="CHEBI:28938"/>
        <dbReference type="ChEBI" id="CHEBI:29973"/>
        <dbReference type="ChEBI" id="CHEBI:30011"/>
        <dbReference type="EC" id="3.5.1.44"/>
    </reaction>
</comment>
<proteinExistence type="inferred from homology"/>
<dbReference type="HAMAP" id="MF_01440">
    <property type="entry name" value="CheD"/>
    <property type="match status" value="1"/>
</dbReference>